<dbReference type="Proteomes" id="UP000190188">
    <property type="component" value="Unassembled WGS sequence"/>
</dbReference>
<dbReference type="GO" id="GO:0043365">
    <property type="term" value="F:[formate-C-acetyltransferase]-activating enzyme activity"/>
    <property type="evidence" value="ECO:0007669"/>
    <property type="project" value="InterPro"/>
</dbReference>
<dbReference type="SFLD" id="SFLDG01066">
    <property type="entry name" value="organic_radical-activating_enz"/>
    <property type="match status" value="1"/>
</dbReference>
<dbReference type="PANTHER" id="PTHR30352">
    <property type="entry name" value="PYRUVATE FORMATE-LYASE-ACTIVATING ENZYME"/>
    <property type="match status" value="1"/>
</dbReference>
<dbReference type="OrthoDB" id="9782387at2"/>
<evidence type="ECO:0000256" key="2">
    <source>
        <dbReference type="ARBA" id="ARBA00003852"/>
    </source>
</evidence>
<dbReference type="AlphaFoldDB" id="A0A1T2XAT3"/>
<keyword evidence="9" id="KW-0408">Iron</keyword>
<evidence type="ECO:0000256" key="8">
    <source>
        <dbReference type="ARBA" id="ARBA00023002"/>
    </source>
</evidence>
<dbReference type="SUPFAM" id="SSF102114">
    <property type="entry name" value="Radical SAM enzymes"/>
    <property type="match status" value="1"/>
</dbReference>
<keyword evidence="7" id="KW-0479">Metal-binding</keyword>
<evidence type="ECO:0000313" key="13">
    <source>
        <dbReference type="EMBL" id="OPA76912.1"/>
    </source>
</evidence>
<keyword evidence="10" id="KW-0411">Iron-sulfur</keyword>
<dbReference type="PANTHER" id="PTHR30352:SF2">
    <property type="entry name" value="ANAEROBIC RIBONUCLEOSIDE-TRIPHOSPHATE REDUCTASE-ACTIVATING PROTEIN"/>
    <property type="match status" value="1"/>
</dbReference>
<dbReference type="SFLD" id="SFLDF00299">
    <property type="entry name" value="anaerobic_ribonucleoside-triph"/>
    <property type="match status" value="1"/>
</dbReference>
<keyword evidence="8 12" id="KW-0560">Oxidoreductase</keyword>
<evidence type="ECO:0000256" key="9">
    <source>
        <dbReference type="ARBA" id="ARBA00023004"/>
    </source>
</evidence>
<dbReference type="CDD" id="cd01335">
    <property type="entry name" value="Radical_SAM"/>
    <property type="match status" value="1"/>
</dbReference>
<evidence type="ECO:0000256" key="7">
    <source>
        <dbReference type="ARBA" id="ARBA00022723"/>
    </source>
</evidence>
<evidence type="ECO:0000256" key="1">
    <source>
        <dbReference type="ARBA" id="ARBA00001966"/>
    </source>
</evidence>
<evidence type="ECO:0000256" key="3">
    <source>
        <dbReference type="ARBA" id="ARBA00009777"/>
    </source>
</evidence>
<sequence length="166" mass="18631">MRIMNILHDSVVDGIGLRTVVFFAGCPHHCRGCHNPQSWNMENGTELSLAEVVEEIASNPITNVTFSGGEPFAQAEEAHLLAIQIRKLGKSIWMYTGYTVEQLLAEGTEAQLALLEQCEMLVDGPFQLAERDLTIPFRGSRNQRLLSREDILRIRVELEEKQGILV</sequence>
<evidence type="ECO:0000256" key="5">
    <source>
        <dbReference type="ARBA" id="ARBA00022485"/>
    </source>
</evidence>
<dbReference type="RefSeq" id="WP_078499993.1">
    <property type="nucleotide sequence ID" value="NZ_MSZX01000006.1"/>
</dbReference>
<evidence type="ECO:0000256" key="4">
    <source>
        <dbReference type="ARBA" id="ARBA00014281"/>
    </source>
</evidence>
<keyword evidence="14" id="KW-1185">Reference proteome</keyword>
<evidence type="ECO:0000256" key="10">
    <source>
        <dbReference type="ARBA" id="ARBA00023014"/>
    </source>
</evidence>
<dbReference type="InterPro" id="IPR013785">
    <property type="entry name" value="Aldolase_TIM"/>
</dbReference>
<dbReference type="SFLD" id="SFLDS00029">
    <property type="entry name" value="Radical_SAM"/>
    <property type="match status" value="1"/>
</dbReference>
<dbReference type="PIRSF" id="PIRSF000368">
    <property type="entry name" value="NrdG"/>
    <property type="match status" value="1"/>
</dbReference>
<dbReference type="PROSITE" id="PS01087">
    <property type="entry name" value="RADICAL_ACTIVATING"/>
    <property type="match status" value="1"/>
</dbReference>
<keyword evidence="5" id="KW-0004">4Fe-4S</keyword>
<dbReference type="EMBL" id="MSZX01000006">
    <property type="protein sequence ID" value="OPA76912.1"/>
    <property type="molecule type" value="Genomic_DNA"/>
</dbReference>
<dbReference type="STRING" id="1324314.BVG16_17335"/>
<proteinExistence type="inferred from homology"/>
<comment type="similarity">
    <text evidence="3 12">Belongs to the organic radical-activating enzymes family.</text>
</comment>
<dbReference type="InterPro" id="IPR058240">
    <property type="entry name" value="rSAM_sf"/>
</dbReference>
<name>A0A1T2XAT3_9BACL</name>
<dbReference type="EC" id="1.97.1.-" evidence="12"/>
<dbReference type="InterPro" id="IPR001989">
    <property type="entry name" value="Radical_activat_CS"/>
</dbReference>
<dbReference type="Gene3D" id="3.20.20.70">
    <property type="entry name" value="Aldolase class I"/>
    <property type="match status" value="1"/>
</dbReference>
<evidence type="ECO:0000256" key="6">
    <source>
        <dbReference type="ARBA" id="ARBA00022691"/>
    </source>
</evidence>
<evidence type="ECO:0000256" key="12">
    <source>
        <dbReference type="PIRNR" id="PIRNR000368"/>
    </source>
</evidence>
<gene>
    <name evidence="13" type="ORF">BVG16_17335</name>
</gene>
<dbReference type="Pfam" id="PF13353">
    <property type="entry name" value="Fer4_12"/>
    <property type="match status" value="1"/>
</dbReference>
<comment type="catalytic activity">
    <reaction evidence="11">
        <text>glycyl-[protein] + reduced [flavodoxin] + S-adenosyl-L-methionine = glycin-2-yl radical-[protein] + semiquinone [flavodoxin] + 5'-deoxyadenosine + L-methionine + H(+)</text>
        <dbReference type="Rhea" id="RHEA:61976"/>
        <dbReference type="Rhea" id="RHEA-COMP:10622"/>
        <dbReference type="Rhea" id="RHEA-COMP:14480"/>
        <dbReference type="Rhea" id="RHEA-COMP:15993"/>
        <dbReference type="Rhea" id="RHEA-COMP:15994"/>
        <dbReference type="ChEBI" id="CHEBI:15378"/>
        <dbReference type="ChEBI" id="CHEBI:17319"/>
        <dbReference type="ChEBI" id="CHEBI:29947"/>
        <dbReference type="ChEBI" id="CHEBI:32722"/>
        <dbReference type="ChEBI" id="CHEBI:57618"/>
        <dbReference type="ChEBI" id="CHEBI:57844"/>
        <dbReference type="ChEBI" id="CHEBI:59789"/>
        <dbReference type="ChEBI" id="CHEBI:140311"/>
    </reaction>
</comment>
<organism evidence="13 14">
    <name type="scientific">Paenibacillus selenitireducens</name>
    <dbReference type="NCBI Taxonomy" id="1324314"/>
    <lineage>
        <taxon>Bacteria</taxon>
        <taxon>Bacillati</taxon>
        <taxon>Bacillota</taxon>
        <taxon>Bacilli</taxon>
        <taxon>Bacillales</taxon>
        <taxon>Paenibacillaceae</taxon>
        <taxon>Paenibacillus</taxon>
    </lineage>
</organism>
<evidence type="ECO:0000256" key="11">
    <source>
        <dbReference type="ARBA" id="ARBA00047365"/>
    </source>
</evidence>
<dbReference type="InterPro" id="IPR034457">
    <property type="entry name" value="Organic_radical-activating"/>
</dbReference>
<keyword evidence="6" id="KW-0949">S-adenosyl-L-methionine</keyword>
<reference evidence="13 14" key="1">
    <citation type="submission" date="2017-01" db="EMBL/GenBank/DDBJ databases">
        <title>Genome analysis of Paenibacillus selenitrireducens ES3-24.</title>
        <authorList>
            <person name="Xu D."/>
            <person name="Yao R."/>
            <person name="Zheng S."/>
        </authorList>
    </citation>
    <scope>NUCLEOTIDE SEQUENCE [LARGE SCALE GENOMIC DNA]</scope>
    <source>
        <strain evidence="13 14">ES3-24</strain>
    </source>
</reference>
<dbReference type="NCBIfam" id="TIGR02491">
    <property type="entry name" value="NrdG"/>
    <property type="match status" value="1"/>
</dbReference>
<dbReference type="InterPro" id="IPR012837">
    <property type="entry name" value="NrdG"/>
</dbReference>
<evidence type="ECO:0000313" key="14">
    <source>
        <dbReference type="Proteomes" id="UP000190188"/>
    </source>
</evidence>
<dbReference type="GO" id="GO:0046872">
    <property type="term" value="F:metal ion binding"/>
    <property type="evidence" value="ECO:0007669"/>
    <property type="project" value="UniProtKB-KW"/>
</dbReference>
<protein>
    <recommendedName>
        <fullName evidence="4 12">Anaerobic ribonucleoside-triphosphate reductase-activating protein</fullName>
        <ecNumber evidence="12">1.97.1.-</ecNumber>
    </recommendedName>
</protein>
<comment type="caution">
    <text evidence="13">The sequence shown here is derived from an EMBL/GenBank/DDBJ whole genome shotgun (WGS) entry which is preliminary data.</text>
</comment>
<dbReference type="GO" id="GO:0004748">
    <property type="term" value="F:ribonucleoside-diphosphate reductase activity, thioredoxin disulfide as acceptor"/>
    <property type="evidence" value="ECO:0007669"/>
    <property type="project" value="TreeGrafter"/>
</dbReference>
<comment type="cofactor">
    <cofactor evidence="1">
        <name>[4Fe-4S] cluster</name>
        <dbReference type="ChEBI" id="CHEBI:49883"/>
    </cofactor>
</comment>
<dbReference type="GO" id="GO:0051539">
    <property type="term" value="F:4 iron, 4 sulfur cluster binding"/>
    <property type="evidence" value="ECO:0007669"/>
    <property type="project" value="UniProtKB-KW"/>
</dbReference>
<accession>A0A1T2XAT3</accession>
<dbReference type="InterPro" id="IPR007197">
    <property type="entry name" value="rSAM"/>
</dbReference>
<comment type="function">
    <text evidence="2 12">Activation of anaerobic ribonucleoside-triphosphate reductase under anaerobic conditions by generation of an organic free radical, using S-adenosylmethionine and reduced flavodoxin as cosubstrates to produce 5'-deoxy-adenosine.</text>
</comment>
<dbReference type="SFLD" id="SFLDG01063">
    <property type="entry name" value="activating_enzymes__group_1"/>
    <property type="match status" value="1"/>
</dbReference>